<dbReference type="PANTHER" id="PTHR45773:SF5">
    <property type="entry name" value="SLIT AND NTRK-LIKE PROTEIN 5"/>
    <property type="match status" value="1"/>
</dbReference>
<keyword evidence="15" id="KW-1185">Reference proteome</keyword>
<feature type="region of interest" description="Disordered" evidence="11">
    <location>
        <begin position="723"/>
        <end position="755"/>
    </location>
</feature>
<keyword evidence="6" id="KW-0677">Repeat</keyword>
<proteinExistence type="inferred from homology"/>
<dbReference type="InterPro" id="IPR001611">
    <property type="entry name" value="Leu-rich_rpt"/>
</dbReference>
<evidence type="ECO:0000256" key="9">
    <source>
        <dbReference type="ARBA" id="ARBA00023157"/>
    </source>
</evidence>
<dbReference type="Pfam" id="PF13927">
    <property type="entry name" value="Ig_3"/>
    <property type="match status" value="1"/>
</dbReference>
<evidence type="ECO:0000313" key="15">
    <source>
        <dbReference type="Proteomes" id="UP001187415"/>
    </source>
</evidence>
<dbReference type="Gene3D" id="3.80.10.10">
    <property type="entry name" value="Ribonuclease Inhibitor"/>
    <property type="match status" value="2"/>
</dbReference>
<evidence type="ECO:0000256" key="6">
    <source>
        <dbReference type="ARBA" id="ARBA00022737"/>
    </source>
</evidence>
<keyword evidence="9" id="KW-1015">Disulfide bond</keyword>
<protein>
    <recommendedName>
        <fullName evidence="13">Ig-like domain-containing protein</fullName>
    </recommendedName>
</protein>
<dbReference type="InterPro" id="IPR013098">
    <property type="entry name" value="Ig_I-set"/>
</dbReference>
<dbReference type="InterPro" id="IPR032675">
    <property type="entry name" value="LRR_dom_sf"/>
</dbReference>
<evidence type="ECO:0000256" key="3">
    <source>
        <dbReference type="ARBA" id="ARBA00022614"/>
    </source>
</evidence>
<dbReference type="SMART" id="SM00408">
    <property type="entry name" value="IGc2"/>
    <property type="match status" value="2"/>
</dbReference>
<keyword evidence="3" id="KW-0433">Leucine-rich repeat</keyword>
<evidence type="ECO:0000256" key="1">
    <source>
        <dbReference type="ARBA" id="ARBA00004479"/>
    </source>
</evidence>
<organism evidence="14 15">
    <name type="scientific">Channa striata</name>
    <name type="common">Snakehead murrel</name>
    <name type="synonym">Ophicephalus striatus</name>
    <dbReference type="NCBI Taxonomy" id="64152"/>
    <lineage>
        <taxon>Eukaryota</taxon>
        <taxon>Metazoa</taxon>
        <taxon>Chordata</taxon>
        <taxon>Craniata</taxon>
        <taxon>Vertebrata</taxon>
        <taxon>Euteleostomi</taxon>
        <taxon>Actinopterygii</taxon>
        <taxon>Neopterygii</taxon>
        <taxon>Teleostei</taxon>
        <taxon>Neoteleostei</taxon>
        <taxon>Acanthomorphata</taxon>
        <taxon>Anabantaria</taxon>
        <taxon>Anabantiformes</taxon>
        <taxon>Channoidei</taxon>
        <taxon>Channidae</taxon>
        <taxon>Channa</taxon>
    </lineage>
</organism>
<comment type="subcellular location">
    <subcellularLocation>
        <location evidence="1">Membrane</location>
        <topology evidence="1">Single-pass type I membrane protein</topology>
    </subcellularLocation>
</comment>
<comment type="similarity">
    <text evidence="2">Belongs to the SLITRK family.</text>
</comment>
<name>A0AA88N162_CHASR</name>
<dbReference type="PANTHER" id="PTHR45773">
    <property type="entry name" value="SLIT AND NTRK-LIKE PROTEIN 4-RELATED"/>
    <property type="match status" value="1"/>
</dbReference>
<feature type="compositionally biased region" description="Low complexity" evidence="11">
    <location>
        <begin position="864"/>
        <end position="874"/>
    </location>
</feature>
<dbReference type="GO" id="GO:0016020">
    <property type="term" value="C:membrane"/>
    <property type="evidence" value="ECO:0007669"/>
    <property type="project" value="UniProtKB-SubCell"/>
</dbReference>
<dbReference type="PROSITE" id="PS50835">
    <property type="entry name" value="IG_LIKE"/>
    <property type="match status" value="2"/>
</dbReference>
<dbReference type="SUPFAM" id="SSF48726">
    <property type="entry name" value="Immunoglobulin"/>
    <property type="match status" value="2"/>
</dbReference>
<keyword evidence="8" id="KW-0472">Membrane</keyword>
<feature type="signal peptide" evidence="12">
    <location>
        <begin position="1"/>
        <end position="35"/>
    </location>
</feature>
<dbReference type="Gene3D" id="2.60.40.10">
    <property type="entry name" value="Immunoglobulins"/>
    <property type="match status" value="2"/>
</dbReference>
<comment type="caution">
    <text evidence="14">The sequence shown here is derived from an EMBL/GenBank/DDBJ whole genome shotgun (WGS) entry which is preliminary data.</text>
</comment>
<dbReference type="SMART" id="SM00369">
    <property type="entry name" value="LRR_TYP"/>
    <property type="match status" value="5"/>
</dbReference>
<dbReference type="GO" id="GO:0051965">
    <property type="term" value="P:positive regulation of synapse assembly"/>
    <property type="evidence" value="ECO:0007669"/>
    <property type="project" value="TreeGrafter"/>
</dbReference>
<dbReference type="SUPFAM" id="SSF52058">
    <property type="entry name" value="L domain-like"/>
    <property type="match status" value="1"/>
</dbReference>
<dbReference type="SMART" id="SM00409">
    <property type="entry name" value="IG"/>
    <property type="match status" value="2"/>
</dbReference>
<evidence type="ECO:0000256" key="8">
    <source>
        <dbReference type="ARBA" id="ARBA00023136"/>
    </source>
</evidence>
<feature type="domain" description="Ig-like" evidence="13">
    <location>
        <begin position="505"/>
        <end position="580"/>
    </location>
</feature>
<dbReference type="CDD" id="cd00096">
    <property type="entry name" value="Ig"/>
    <property type="match status" value="2"/>
</dbReference>
<evidence type="ECO:0000256" key="11">
    <source>
        <dbReference type="SAM" id="MobiDB-lite"/>
    </source>
</evidence>
<evidence type="ECO:0000256" key="10">
    <source>
        <dbReference type="ARBA" id="ARBA00023180"/>
    </source>
</evidence>
<feature type="compositionally biased region" description="Basic and acidic residues" evidence="11">
    <location>
        <begin position="682"/>
        <end position="694"/>
    </location>
</feature>
<dbReference type="InterPro" id="IPR003599">
    <property type="entry name" value="Ig_sub"/>
</dbReference>
<keyword evidence="4" id="KW-0812">Transmembrane</keyword>
<evidence type="ECO:0000256" key="4">
    <source>
        <dbReference type="ARBA" id="ARBA00022692"/>
    </source>
</evidence>
<feature type="chain" id="PRO_5041721810" description="Ig-like domain-containing protein" evidence="12">
    <location>
        <begin position="36"/>
        <end position="945"/>
    </location>
</feature>
<dbReference type="InterPro" id="IPR003591">
    <property type="entry name" value="Leu-rich_rpt_typical-subtyp"/>
</dbReference>
<feature type="compositionally biased region" description="Basic residues" evidence="11">
    <location>
        <begin position="738"/>
        <end position="751"/>
    </location>
</feature>
<dbReference type="Pfam" id="PF07679">
    <property type="entry name" value="I-set"/>
    <property type="match status" value="1"/>
</dbReference>
<sequence length="945" mass="105021">MALWCWTQIICRLAAVWFPLLFSSLLWQTISPVYGVQSCPRSCSCPGVKEVHCTFRHFTAIPKNFPKDTERLNLGYNSLTEVEGSEFRSLRQLEMLMLHGNDISTVHSGAFYNLRSLQILKLSYNKLTSVNPGLFEGLDGLVRLHLDHNLISFIEPYSFSGLTSLKLLQLEGNLLKEIHPHTFITVSVLGSFWTSGLKHLHLSDNLLEQFPAAALKTALRLELLSLHGNPWSCDCQLHWLIEWNSMHEGVIKCKKERGTSETCPQCSSPQPLNGTFLLGLTPDKLSCERPVLRSPLKQWNNPVWAESEAEPDLPYTRDFEKPLGHLTFVLSDSHGNHAHVACAVRNPGDTSPMTWTVNPHSPGLLSVNVSLATVLECEIDRETLQNLWQLVAYYYESPAILERGQQRGNTSGVTYQYVQAANENSPYFTELKGYLAAEPSWLLQPRVTLRLNRKQTTTKKLVMDFTTLITRHFNSAGGQDEANELTSSWALIRRGTAGQVQSALEGSKVVLVCSVITSDPEVKVEWMLPDLSVVEEATDKIEISERGELVVFNATLTDSGLYHCMVRTKAGVDLMPLRLTIKERSLGPTAFNGRKVLVEKGKSLSLPCDVTSVQPSQTIWYLPKNQVLLPTQQTRRAEVMANGTFVLKKLTQEDAGEYSCLASNLYGVDMLSHIVEVTEEKASDRPKVETKEEQQILSTGAEEAEGSGRDYQEIIRPFATQFPKKVGTPQRNPNGFPKKVRIKDSKRKPNKSVKEVDPNRWAEMLAKANIRPSGALPTEPSLEKPSTVTLQTSTFKPAFKTSPTIVTTANNLPLTTASPHISTEPNHFPINTKPKSYSTENYGYHGKDSEILPRLVQPPHPRSTESSSFTKDSSVAGTVVGGRKNQNLLNESLQHPTGLYLININITTPSTQPGQGKGHLLIRGKNLGPTLCPPIDPGLTPIPGF</sequence>
<evidence type="ECO:0000259" key="13">
    <source>
        <dbReference type="PROSITE" id="PS50835"/>
    </source>
</evidence>
<reference evidence="14" key="1">
    <citation type="submission" date="2023-07" db="EMBL/GenBank/DDBJ databases">
        <title>Chromosome-level Genome Assembly of Striped Snakehead (Channa striata).</title>
        <authorList>
            <person name="Liu H."/>
        </authorList>
    </citation>
    <scope>NUCLEOTIDE SEQUENCE</scope>
    <source>
        <strain evidence="14">Gz</strain>
        <tissue evidence="14">Muscle</tissue>
    </source>
</reference>
<accession>A0AA88N162</accession>
<dbReference type="SMART" id="SM00082">
    <property type="entry name" value="LRRCT"/>
    <property type="match status" value="1"/>
</dbReference>
<dbReference type="InterPro" id="IPR007110">
    <property type="entry name" value="Ig-like_dom"/>
</dbReference>
<keyword evidence="7" id="KW-1133">Transmembrane helix</keyword>
<feature type="region of interest" description="Disordered" evidence="11">
    <location>
        <begin position="852"/>
        <end position="877"/>
    </location>
</feature>
<evidence type="ECO:0000256" key="5">
    <source>
        <dbReference type="ARBA" id="ARBA00022729"/>
    </source>
</evidence>
<gene>
    <name evidence="14" type="ORF">Q5P01_009351</name>
</gene>
<evidence type="ECO:0000313" key="14">
    <source>
        <dbReference type="EMBL" id="KAK2849517.1"/>
    </source>
</evidence>
<evidence type="ECO:0000256" key="12">
    <source>
        <dbReference type="SAM" id="SignalP"/>
    </source>
</evidence>
<dbReference type="InterPro" id="IPR003598">
    <property type="entry name" value="Ig_sub2"/>
</dbReference>
<dbReference type="InterPro" id="IPR013783">
    <property type="entry name" value="Ig-like_fold"/>
</dbReference>
<dbReference type="EMBL" id="JAUPFM010000006">
    <property type="protein sequence ID" value="KAK2849517.1"/>
    <property type="molecule type" value="Genomic_DNA"/>
</dbReference>
<feature type="region of interest" description="Disordered" evidence="11">
    <location>
        <begin position="682"/>
        <end position="708"/>
    </location>
</feature>
<evidence type="ECO:0000256" key="2">
    <source>
        <dbReference type="ARBA" id="ARBA00010439"/>
    </source>
</evidence>
<dbReference type="Pfam" id="PF13855">
    <property type="entry name" value="LRR_8"/>
    <property type="match status" value="1"/>
</dbReference>
<feature type="domain" description="Ig-like" evidence="13">
    <location>
        <begin position="588"/>
        <end position="678"/>
    </location>
</feature>
<dbReference type="InterPro" id="IPR000483">
    <property type="entry name" value="Cys-rich_flank_reg_C"/>
</dbReference>
<dbReference type="Proteomes" id="UP001187415">
    <property type="component" value="Unassembled WGS sequence"/>
</dbReference>
<evidence type="ECO:0000256" key="7">
    <source>
        <dbReference type="ARBA" id="ARBA00022989"/>
    </source>
</evidence>
<keyword evidence="10" id="KW-0325">Glycoprotein</keyword>
<dbReference type="GO" id="GO:0007409">
    <property type="term" value="P:axonogenesis"/>
    <property type="evidence" value="ECO:0007669"/>
    <property type="project" value="TreeGrafter"/>
</dbReference>
<dbReference type="InterPro" id="IPR036179">
    <property type="entry name" value="Ig-like_dom_sf"/>
</dbReference>
<dbReference type="AlphaFoldDB" id="A0AA88N162"/>
<keyword evidence="5 12" id="KW-0732">Signal</keyword>